<dbReference type="Pfam" id="PF22558">
    <property type="entry name" value="REase-ARP"/>
    <property type="match status" value="1"/>
</dbReference>
<comment type="caution">
    <text evidence="1">The sequence shown here is derived from an EMBL/GenBank/DDBJ whole genome shotgun (WGS) entry which is preliminary data.</text>
</comment>
<keyword evidence="2" id="KW-1185">Reference proteome</keyword>
<dbReference type="EMBL" id="RBZN01000069">
    <property type="protein sequence ID" value="RKQ13272.1"/>
    <property type="molecule type" value="Genomic_DNA"/>
</dbReference>
<dbReference type="RefSeq" id="WP_121215878.1">
    <property type="nucleotide sequence ID" value="NZ_JBBYAH010000001.1"/>
</dbReference>
<accession>A0A494YT25</accession>
<protein>
    <submittedName>
        <fullName evidence="1">Uncharacterized protein</fullName>
    </submittedName>
</protein>
<organism evidence="1 2">
    <name type="scientific">Ureibacillus endophyticus</name>
    <dbReference type="NCBI Taxonomy" id="1978490"/>
    <lineage>
        <taxon>Bacteria</taxon>
        <taxon>Bacillati</taxon>
        <taxon>Bacillota</taxon>
        <taxon>Bacilli</taxon>
        <taxon>Bacillales</taxon>
        <taxon>Caryophanaceae</taxon>
        <taxon>Ureibacillus</taxon>
    </lineage>
</organism>
<evidence type="ECO:0000313" key="1">
    <source>
        <dbReference type="EMBL" id="RKQ13272.1"/>
    </source>
</evidence>
<proteinExistence type="predicted"/>
<name>A0A494YT25_9BACL</name>
<reference evidence="1 2" key="1">
    <citation type="journal article" date="2016" name="Antonie Van Leeuwenhoek">
        <title>Lysinibacillus endophyticus sp. nov., an indole-3-acetic acid producing endophytic bacterium isolated from corn root (Zea mays cv. Xinken-5).</title>
        <authorList>
            <person name="Yu J."/>
            <person name="Guan X."/>
            <person name="Liu C."/>
            <person name="Xiang W."/>
            <person name="Yu Z."/>
            <person name="Liu X."/>
            <person name="Wang G."/>
        </authorList>
    </citation>
    <scope>NUCLEOTIDE SEQUENCE [LARGE SCALE GENOMIC DNA]</scope>
    <source>
        <strain evidence="1 2">DSM 100506</strain>
    </source>
</reference>
<dbReference type="InterPro" id="IPR054333">
    <property type="entry name" value="REase-ARP-assoc"/>
</dbReference>
<evidence type="ECO:0000313" key="2">
    <source>
        <dbReference type="Proteomes" id="UP000272238"/>
    </source>
</evidence>
<dbReference type="AlphaFoldDB" id="A0A494YT25"/>
<dbReference type="Proteomes" id="UP000272238">
    <property type="component" value="Unassembled WGS sequence"/>
</dbReference>
<gene>
    <name evidence="1" type="ORF">D8M03_16410</name>
</gene>
<sequence>MNYKQEQYLRVESLIKNSNIFNGDLGNGIYVGNSHPFILQDSQNNLFPPSRKAALNYFENNQISWWNGKLTNHTLSSQIACLNHLFPIREDKETVLSLIRNICPDITDVLEIFSDKYSPAYIQFEAVSDNDHLNEGKLRRGSNCTSIDALIYGVHKDGRKLLIPIEWKYVESYGNENKSLGDSGTTRKARYTELINQSSQLKTEFHDVYYFEPFYQLMRQTLWTEQMIGHKAIETIKADDYIHIHVIPSENRQLLNKKYTCSKMGMEETWRSCLNDQSKYVIISPQKFLAPLSSRNYDNLLDYLSTRYW</sequence>
<dbReference type="OrthoDB" id="1093522at2"/>